<name>A0A2I1IN97_9ACTO</name>
<comment type="caution">
    <text evidence="7">The sequence shown here is derived from an EMBL/GenBank/DDBJ whole genome shotgun (WGS) entry which is preliminary data.</text>
</comment>
<accession>A0A2I1IN97</accession>
<dbReference type="PANTHER" id="PTHR46832">
    <property type="entry name" value="5'-METHYLTHIOADENOSINE/S-ADENOSYLHOMOCYSTEINE NUCLEOSIDASE"/>
    <property type="match status" value="1"/>
</dbReference>
<dbReference type="InterPro" id="IPR000845">
    <property type="entry name" value="Nucleoside_phosphorylase_d"/>
</dbReference>
<evidence type="ECO:0000256" key="2">
    <source>
        <dbReference type="ARBA" id="ARBA00011974"/>
    </source>
</evidence>
<protein>
    <recommendedName>
        <fullName evidence="2">adenosylhomocysteine nucleosidase</fullName>
        <ecNumber evidence="2">3.2.2.9</ecNumber>
    </recommendedName>
</protein>
<proteinExistence type="predicted"/>
<keyword evidence="4" id="KW-0378">Hydrolase</keyword>
<comment type="pathway">
    <text evidence="1">Amino-acid biosynthesis; L-methionine biosynthesis via salvage pathway; S-methyl-5-thio-alpha-D-ribose 1-phosphate from S-methyl-5'-thioadenosine (hydrolase route): step 1/2.</text>
</comment>
<dbReference type="GO" id="GO:0009164">
    <property type="term" value="P:nucleoside catabolic process"/>
    <property type="evidence" value="ECO:0007669"/>
    <property type="project" value="InterPro"/>
</dbReference>
<dbReference type="Pfam" id="PF01048">
    <property type="entry name" value="PNP_UDP_1"/>
    <property type="match status" value="1"/>
</dbReference>
<dbReference type="SUPFAM" id="SSF53167">
    <property type="entry name" value="Purine and uridine phosphorylases"/>
    <property type="match status" value="1"/>
</dbReference>
<dbReference type="EC" id="3.2.2.9" evidence="2"/>
<organism evidence="7 8">
    <name type="scientific">Winkia neuii</name>
    <dbReference type="NCBI Taxonomy" id="33007"/>
    <lineage>
        <taxon>Bacteria</taxon>
        <taxon>Bacillati</taxon>
        <taxon>Actinomycetota</taxon>
        <taxon>Actinomycetes</taxon>
        <taxon>Actinomycetales</taxon>
        <taxon>Actinomycetaceae</taxon>
        <taxon>Winkia</taxon>
    </lineage>
</organism>
<evidence type="ECO:0000313" key="8">
    <source>
        <dbReference type="Proteomes" id="UP000235122"/>
    </source>
</evidence>
<evidence type="ECO:0000256" key="4">
    <source>
        <dbReference type="ARBA" id="ARBA00022801"/>
    </source>
</evidence>
<evidence type="ECO:0000259" key="6">
    <source>
        <dbReference type="Pfam" id="PF01048"/>
    </source>
</evidence>
<dbReference type="GO" id="GO:0008930">
    <property type="term" value="F:methylthioadenosine nucleosidase activity"/>
    <property type="evidence" value="ECO:0007669"/>
    <property type="project" value="InterPro"/>
</dbReference>
<dbReference type="UniPathway" id="UPA00904">
    <property type="reaction ID" value="UER00871"/>
</dbReference>
<dbReference type="GO" id="GO:0005829">
    <property type="term" value="C:cytosol"/>
    <property type="evidence" value="ECO:0007669"/>
    <property type="project" value="TreeGrafter"/>
</dbReference>
<evidence type="ECO:0000256" key="5">
    <source>
        <dbReference type="ARBA" id="ARBA00023167"/>
    </source>
</evidence>
<dbReference type="GO" id="GO:0019509">
    <property type="term" value="P:L-methionine salvage from methylthioadenosine"/>
    <property type="evidence" value="ECO:0007669"/>
    <property type="project" value="UniProtKB-UniPathway"/>
</dbReference>
<dbReference type="Gene3D" id="3.40.50.1580">
    <property type="entry name" value="Nucleoside phosphorylase domain"/>
    <property type="match status" value="1"/>
</dbReference>
<feature type="domain" description="Nucleoside phosphorylase" evidence="6">
    <location>
        <begin position="8"/>
        <end position="226"/>
    </location>
</feature>
<dbReference type="InterPro" id="IPR035994">
    <property type="entry name" value="Nucleoside_phosphorylase_sf"/>
</dbReference>
<dbReference type="CDD" id="cd09008">
    <property type="entry name" value="MTAN"/>
    <property type="match status" value="1"/>
</dbReference>
<keyword evidence="8" id="KW-1185">Reference proteome</keyword>
<dbReference type="Proteomes" id="UP000235122">
    <property type="component" value="Unassembled WGS sequence"/>
</dbReference>
<evidence type="ECO:0000256" key="1">
    <source>
        <dbReference type="ARBA" id="ARBA00004945"/>
    </source>
</evidence>
<reference evidence="7 8" key="1">
    <citation type="submission" date="2017-12" db="EMBL/GenBank/DDBJ databases">
        <title>Phylogenetic diversity of female urinary microbiome.</title>
        <authorList>
            <person name="Thomas-White K."/>
            <person name="Wolfe A.J."/>
        </authorList>
    </citation>
    <scope>NUCLEOTIDE SEQUENCE [LARGE SCALE GENOMIC DNA]</scope>
    <source>
        <strain evidence="7 8">UMB0402</strain>
    </source>
</reference>
<dbReference type="GO" id="GO:0008782">
    <property type="term" value="F:adenosylhomocysteine nucleosidase activity"/>
    <property type="evidence" value="ECO:0007669"/>
    <property type="project" value="UniProtKB-EC"/>
</dbReference>
<gene>
    <name evidence="7" type="primary">mtnN</name>
    <name evidence="7" type="ORF">CYJ19_06900</name>
</gene>
<dbReference type="EMBL" id="PKKO01000003">
    <property type="protein sequence ID" value="PKY72562.1"/>
    <property type="molecule type" value="Genomic_DNA"/>
</dbReference>
<dbReference type="PANTHER" id="PTHR46832:SF1">
    <property type="entry name" value="5'-METHYLTHIOADENOSINE_S-ADENOSYLHOMOCYSTEINE NUCLEOSIDASE"/>
    <property type="match status" value="1"/>
</dbReference>
<dbReference type="InterPro" id="IPR010049">
    <property type="entry name" value="MTA_SAH_Nsdase"/>
</dbReference>
<dbReference type="AlphaFoldDB" id="A0A2I1IN97"/>
<sequence length="233" mass="24177">MGRSKVSILIQVAMDLEAEPFLRARPAKETVRCGRAVCHLLEGPGQVLLATSAIGLVNAASCLTWVLDSAASALGAQAPTTAIAAGTCGGLGKNIQVRDVVAGRAYRYADADATAFGYKVGQLPSEPEFFEGEPNLLRRLEGREGVHVGEVVSGNSFVAAEQTPHMREIFPDALAADMESTALAQVAAARGISFVSVRGVSDLCGPQAGQDFHIDAAEAAEISATTVLGLLQS</sequence>
<evidence type="ECO:0000256" key="3">
    <source>
        <dbReference type="ARBA" id="ARBA00022605"/>
    </source>
</evidence>
<dbReference type="GO" id="GO:0019284">
    <property type="term" value="P:L-methionine salvage from S-adenosylmethionine"/>
    <property type="evidence" value="ECO:0007669"/>
    <property type="project" value="TreeGrafter"/>
</dbReference>
<evidence type="ECO:0000313" key="7">
    <source>
        <dbReference type="EMBL" id="PKY72562.1"/>
    </source>
</evidence>
<keyword evidence="5" id="KW-0486">Methionine biosynthesis</keyword>
<dbReference type="STRING" id="33007.HMPREF3198_00350"/>
<keyword evidence="3" id="KW-0028">Amino-acid biosynthesis</keyword>
<dbReference type="NCBIfam" id="TIGR01704">
    <property type="entry name" value="MTA_SAH-Nsdase"/>
    <property type="match status" value="1"/>
</dbReference>